<evidence type="ECO:0000313" key="4">
    <source>
        <dbReference type="EMBL" id="PNV57337.1"/>
    </source>
</evidence>
<dbReference type="SUPFAM" id="SSF55469">
    <property type="entry name" value="FMN-dependent nitroreductase-like"/>
    <property type="match status" value="1"/>
</dbReference>
<keyword evidence="3" id="KW-0560">Oxidoreductase</keyword>
<dbReference type="Proteomes" id="UP000236514">
    <property type="component" value="Unassembled WGS sequence"/>
</dbReference>
<reference evidence="4 5" key="1">
    <citation type="submission" date="2018-01" db="EMBL/GenBank/DDBJ databases">
        <title>Draft genome sequence of the feruloyl esterase-producing strain Lactobacillus fermentum CRL 1446, isolated from artisanal goat milk cheese.</title>
        <authorList>
            <person name="Abeijon Mukdsi M.C."/>
            <person name="Saavedra L."/>
            <person name="Gauffin Cano M.P."/>
            <person name="Hebert E.M."/>
            <person name="Medina R.B."/>
        </authorList>
    </citation>
    <scope>NUCLEOTIDE SEQUENCE [LARGE SCALE GENOMIC DNA]</scope>
    <source>
        <strain evidence="4 5">CRL 1446</strain>
    </source>
</reference>
<dbReference type="EMBL" id="POTQ01000021">
    <property type="protein sequence ID" value="PNV57337.1"/>
    <property type="molecule type" value="Genomic_DNA"/>
</dbReference>
<dbReference type="PANTHER" id="PTHR23026">
    <property type="entry name" value="NADPH NITROREDUCTASE"/>
    <property type="match status" value="1"/>
</dbReference>
<dbReference type="Gene3D" id="3.40.109.10">
    <property type="entry name" value="NADH Oxidase"/>
    <property type="match status" value="1"/>
</dbReference>
<dbReference type="Pfam" id="PF00881">
    <property type="entry name" value="Nitroreductase"/>
    <property type="match status" value="1"/>
</dbReference>
<comment type="caution">
    <text evidence="4">The sequence shown here is derived from an EMBL/GenBank/DDBJ whole genome shotgun (WGS) entry which is preliminary data.</text>
</comment>
<dbReference type="AlphaFoldDB" id="A0A0F4HBB5"/>
<evidence type="ECO:0000256" key="3">
    <source>
        <dbReference type="ARBA" id="ARBA00023002"/>
    </source>
</evidence>
<dbReference type="PANTHER" id="PTHR23026:SF90">
    <property type="entry name" value="IODOTYROSINE DEIODINASE 1"/>
    <property type="match status" value="1"/>
</dbReference>
<organism evidence="4 5">
    <name type="scientific">Limosilactobacillus fermentum</name>
    <name type="common">Lactobacillus fermentum</name>
    <dbReference type="NCBI Taxonomy" id="1613"/>
    <lineage>
        <taxon>Bacteria</taxon>
        <taxon>Bacillati</taxon>
        <taxon>Bacillota</taxon>
        <taxon>Bacilli</taxon>
        <taxon>Lactobacillales</taxon>
        <taxon>Lactobacillaceae</taxon>
        <taxon>Limosilactobacillus</taxon>
    </lineage>
</organism>
<dbReference type="InterPro" id="IPR000415">
    <property type="entry name" value="Nitroreductase-like"/>
</dbReference>
<name>A0A0F4HBB5_LIMFE</name>
<protein>
    <submittedName>
        <fullName evidence="4">Nitroreductase</fullName>
    </submittedName>
</protein>
<keyword evidence="2" id="KW-0288">FMN</keyword>
<dbReference type="GO" id="GO:0016491">
    <property type="term" value="F:oxidoreductase activity"/>
    <property type="evidence" value="ECO:0007669"/>
    <property type="project" value="UniProtKB-KW"/>
</dbReference>
<gene>
    <name evidence="4" type="ORF">C1Y38_08795</name>
</gene>
<proteinExistence type="predicted"/>
<evidence type="ECO:0000256" key="2">
    <source>
        <dbReference type="ARBA" id="ARBA00022643"/>
    </source>
</evidence>
<sequence length="215" mass="24430">MEAHQALERRRSTRWFLDRPVDPDDLKTIVVQGLHAPSWVNSQPYHAHIVTGETLQRIKDDYLEASRNGKESKPELPPTPLEDWSPLAQQNMTHWREGVEHTLGDMKVMEEAASHLYNAPAIVYLTLPKNFSPWSLYDLGGFGMGMIIAATDQGIASLPAYRFVIYPDIIRQHVEIPEDEVLVLGIGLGYRDSYAPVNRIIAAREPLTELLDYKE</sequence>
<evidence type="ECO:0000256" key="1">
    <source>
        <dbReference type="ARBA" id="ARBA00022630"/>
    </source>
</evidence>
<dbReference type="InterPro" id="IPR029479">
    <property type="entry name" value="Nitroreductase"/>
</dbReference>
<dbReference type="CDD" id="cd02136">
    <property type="entry name" value="PnbA_NfnB-like"/>
    <property type="match status" value="1"/>
</dbReference>
<accession>A0A0F4HBB5</accession>
<keyword evidence="1" id="KW-0285">Flavoprotein</keyword>
<dbReference type="RefSeq" id="WP_012390781.1">
    <property type="nucleotide sequence ID" value="NZ_BJLV01000044.1"/>
</dbReference>
<dbReference type="InterPro" id="IPR050627">
    <property type="entry name" value="Nitroreductase/BluB"/>
</dbReference>
<evidence type="ECO:0000313" key="5">
    <source>
        <dbReference type="Proteomes" id="UP000236514"/>
    </source>
</evidence>